<evidence type="ECO:0000256" key="6">
    <source>
        <dbReference type="ARBA" id="ARBA00022747"/>
    </source>
</evidence>
<reference evidence="11" key="2">
    <citation type="submission" date="2023-07" db="EMBL/GenBank/DDBJ databases">
        <title>Myceligenerans salitolerans sp. nov., a halotolerant actinomycete isolated from a salt lake in Xinjiang, China.</title>
        <authorList>
            <person name="Guan T."/>
        </authorList>
    </citation>
    <scope>NUCLEOTIDE SEQUENCE [LARGE SCALE GENOMIC DNA]</scope>
    <source>
        <strain evidence="11">XHU 5031</strain>
    </source>
</reference>
<organism evidence="10 11">
    <name type="scientific">Myceligenerans salitolerans</name>
    <dbReference type="NCBI Taxonomy" id="1230528"/>
    <lineage>
        <taxon>Bacteria</taxon>
        <taxon>Bacillati</taxon>
        <taxon>Actinomycetota</taxon>
        <taxon>Actinomycetes</taxon>
        <taxon>Micrococcales</taxon>
        <taxon>Promicromonosporaceae</taxon>
        <taxon>Myceligenerans</taxon>
    </lineage>
</organism>
<evidence type="ECO:0000256" key="7">
    <source>
        <dbReference type="ARBA" id="ARBA00047942"/>
    </source>
</evidence>
<dbReference type="Gene3D" id="3.40.50.150">
    <property type="entry name" value="Vaccinia Virus protein VP39"/>
    <property type="match status" value="1"/>
</dbReference>
<evidence type="ECO:0000259" key="8">
    <source>
        <dbReference type="Pfam" id="PF02384"/>
    </source>
</evidence>
<keyword evidence="3 10" id="KW-0489">Methyltransferase</keyword>
<dbReference type="Pfam" id="PF02384">
    <property type="entry name" value="N6_Mtase"/>
    <property type="match status" value="1"/>
</dbReference>
<dbReference type="InterPro" id="IPR051537">
    <property type="entry name" value="DNA_Adenine_Mtase"/>
</dbReference>
<evidence type="ECO:0000256" key="5">
    <source>
        <dbReference type="ARBA" id="ARBA00022691"/>
    </source>
</evidence>
<comment type="similarity">
    <text evidence="1">Belongs to the N(4)/N(6)-methyltransferase family.</text>
</comment>
<gene>
    <name evidence="10" type="ORF">J0911_16800</name>
</gene>
<comment type="caution">
    <text evidence="10">The sequence shown here is derived from an EMBL/GenBank/DDBJ whole genome shotgun (WGS) entry which is preliminary data.</text>
</comment>
<evidence type="ECO:0000313" key="10">
    <source>
        <dbReference type="EMBL" id="MBO0610686.1"/>
    </source>
</evidence>
<reference evidence="10 11" key="1">
    <citation type="submission" date="2021-03" db="EMBL/GenBank/DDBJ databases">
        <authorList>
            <person name="Xin L."/>
        </authorList>
    </citation>
    <scope>NUCLEOTIDE SEQUENCE [LARGE SCALE GENOMIC DNA]</scope>
    <source>
        <strain evidence="10 11">XHU 5031</strain>
    </source>
</reference>
<dbReference type="InterPro" id="IPR003356">
    <property type="entry name" value="DNA_methylase_A-5"/>
</dbReference>
<feature type="domain" description="DNA methylase adenine-specific" evidence="8">
    <location>
        <begin position="145"/>
        <end position="459"/>
    </location>
</feature>
<dbReference type="PROSITE" id="PS00092">
    <property type="entry name" value="N6_MTASE"/>
    <property type="match status" value="1"/>
</dbReference>
<proteinExistence type="inferred from homology"/>
<keyword evidence="5" id="KW-0949">S-adenosyl-L-methionine</keyword>
<evidence type="ECO:0000256" key="4">
    <source>
        <dbReference type="ARBA" id="ARBA00022679"/>
    </source>
</evidence>
<name>A0ABS3ICD1_9MICO</name>
<dbReference type="SUPFAM" id="SSF53335">
    <property type="entry name" value="S-adenosyl-L-methionine-dependent methyltransferases"/>
    <property type="match status" value="1"/>
</dbReference>
<keyword evidence="11" id="KW-1185">Reference proteome</keyword>
<evidence type="ECO:0000256" key="2">
    <source>
        <dbReference type="ARBA" id="ARBA00011900"/>
    </source>
</evidence>
<dbReference type="GO" id="GO:0032259">
    <property type="term" value="P:methylation"/>
    <property type="evidence" value="ECO:0007669"/>
    <property type="project" value="UniProtKB-KW"/>
</dbReference>
<dbReference type="Gene3D" id="1.20.1260.30">
    <property type="match status" value="1"/>
</dbReference>
<dbReference type="PRINTS" id="PR00507">
    <property type="entry name" value="N12N6MTFRASE"/>
</dbReference>
<dbReference type="EC" id="2.1.1.72" evidence="2"/>
<dbReference type="InterPro" id="IPR022749">
    <property type="entry name" value="D12N6_MeTrfase_N"/>
</dbReference>
<dbReference type="InterPro" id="IPR038333">
    <property type="entry name" value="T1MK-like_N_sf"/>
</dbReference>
<dbReference type="GO" id="GO:0008168">
    <property type="term" value="F:methyltransferase activity"/>
    <property type="evidence" value="ECO:0007669"/>
    <property type="project" value="UniProtKB-KW"/>
</dbReference>
<accession>A0ABS3ICD1</accession>
<keyword evidence="4" id="KW-0808">Transferase</keyword>
<dbReference type="EMBL" id="JAFMPK010000047">
    <property type="protein sequence ID" value="MBO0610686.1"/>
    <property type="molecule type" value="Genomic_DNA"/>
</dbReference>
<dbReference type="InterPro" id="IPR029063">
    <property type="entry name" value="SAM-dependent_MTases_sf"/>
</dbReference>
<comment type="catalytic activity">
    <reaction evidence="7">
        <text>a 2'-deoxyadenosine in DNA + S-adenosyl-L-methionine = an N(6)-methyl-2'-deoxyadenosine in DNA + S-adenosyl-L-homocysteine + H(+)</text>
        <dbReference type="Rhea" id="RHEA:15197"/>
        <dbReference type="Rhea" id="RHEA-COMP:12418"/>
        <dbReference type="Rhea" id="RHEA-COMP:12419"/>
        <dbReference type="ChEBI" id="CHEBI:15378"/>
        <dbReference type="ChEBI" id="CHEBI:57856"/>
        <dbReference type="ChEBI" id="CHEBI:59789"/>
        <dbReference type="ChEBI" id="CHEBI:90615"/>
        <dbReference type="ChEBI" id="CHEBI:90616"/>
        <dbReference type="EC" id="2.1.1.72"/>
    </reaction>
</comment>
<dbReference type="Proteomes" id="UP000664617">
    <property type="component" value="Unassembled WGS sequence"/>
</dbReference>
<dbReference type="PANTHER" id="PTHR42933:SF3">
    <property type="entry name" value="TYPE I RESTRICTION ENZYME MJAVIII METHYLASE SUBUNIT"/>
    <property type="match status" value="1"/>
</dbReference>
<evidence type="ECO:0000256" key="1">
    <source>
        <dbReference type="ARBA" id="ARBA00006594"/>
    </source>
</evidence>
<evidence type="ECO:0000313" key="11">
    <source>
        <dbReference type="Proteomes" id="UP000664617"/>
    </source>
</evidence>
<dbReference type="InterPro" id="IPR002052">
    <property type="entry name" value="DNA_methylase_N6_adenine_CS"/>
</dbReference>
<evidence type="ECO:0000259" key="9">
    <source>
        <dbReference type="Pfam" id="PF12161"/>
    </source>
</evidence>
<sequence length="503" mass="55330">MITQPELESRLWAAANALRGPVDAADYKTYVFPMLFWKWISDTWVYEHDEALDEYGDDLDDEIEADFHRFELPEGTLWSEVTGTVTNLGAEIAKTFQRIEKANPRSLAGVFGDASWGNKERIPESALLGLIQAFNQIRLDPATVSHDLLGAGYEYLLKNFADESGKKAGEFFTPREVVNLLVGILQPEPGESVYDPTCGSGGMLVATINQLRESGKDHRTLRVYGQEINLTTASIARMNLFLHEIEDFDIKRGDTLRAPAFKDTSGAVRTFDTVIANPPFSLTSWGADRWASDPRAICGVPPAKNGDFAFVQHMVSSMNPGTGRVGVVMPHGVLFRGGAEAKIRQGLIEKDVLEAVIGLPPNLFYSTSIPACLLIFRDQKPAERKDNVLFIDGSARSEKGKNQNVMSEGDVKTLVDVYRTGEDPDGEGGAEVRLVPFEEIERNGFDLNIGRYIKVAAEETADLGTALVAYADARQHRIDTESAMFERLAAAGIDLSAFEAADE</sequence>
<keyword evidence="6" id="KW-0680">Restriction system</keyword>
<evidence type="ECO:0000256" key="3">
    <source>
        <dbReference type="ARBA" id="ARBA00022603"/>
    </source>
</evidence>
<protein>
    <recommendedName>
        <fullName evidence="2">site-specific DNA-methyltransferase (adenine-specific)</fullName>
        <ecNumber evidence="2">2.1.1.72</ecNumber>
    </recommendedName>
</protein>
<dbReference type="PANTHER" id="PTHR42933">
    <property type="entry name" value="SLR6095 PROTEIN"/>
    <property type="match status" value="1"/>
</dbReference>
<feature type="domain" description="N6 adenine-specific DNA methyltransferase N-terminal" evidence="9">
    <location>
        <begin position="7"/>
        <end position="134"/>
    </location>
</feature>
<dbReference type="Pfam" id="PF12161">
    <property type="entry name" value="HsdM_N"/>
    <property type="match status" value="1"/>
</dbReference>
<dbReference type="RefSeq" id="WP_207276595.1">
    <property type="nucleotide sequence ID" value="NZ_JAFMPK010000047.1"/>
</dbReference>